<dbReference type="HAMAP" id="MF_00409">
    <property type="entry name" value="LpxK"/>
    <property type="match status" value="1"/>
</dbReference>
<feature type="binding site" evidence="13">
    <location>
        <begin position="47"/>
        <end position="54"/>
    </location>
    <ligand>
        <name>ATP</name>
        <dbReference type="ChEBI" id="CHEBI:30616"/>
    </ligand>
</feature>
<dbReference type="PANTHER" id="PTHR42724:SF1">
    <property type="entry name" value="TETRAACYLDISACCHARIDE 4'-KINASE, MITOCHONDRIAL-RELATED"/>
    <property type="match status" value="1"/>
</dbReference>
<dbReference type="AlphaFoldDB" id="A0A3S9VXI2"/>
<dbReference type="UniPathway" id="UPA00359">
    <property type="reaction ID" value="UER00482"/>
</dbReference>
<dbReference type="PANTHER" id="PTHR42724">
    <property type="entry name" value="TETRAACYLDISACCHARIDE 4'-KINASE"/>
    <property type="match status" value="1"/>
</dbReference>
<dbReference type="GO" id="GO:0005524">
    <property type="term" value="F:ATP binding"/>
    <property type="evidence" value="ECO:0007669"/>
    <property type="project" value="UniProtKB-UniRule"/>
</dbReference>
<protein>
    <recommendedName>
        <fullName evidence="4 13">Tetraacyldisaccharide 4'-kinase</fullName>
        <ecNumber evidence="3 13">2.7.1.130</ecNumber>
    </recommendedName>
    <alternativeName>
        <fullName evidence="12 13">Lipid A 4'-kinase</fullName>
    </alternativeName>
</protein>
<keyword evidence="8 13" id="KW-0547">Nucleotide-binding</keyword>
<evidence type="ECO:0000256" key="10">
    <source>
        <dbReference type="ARBA" id="ARBA00022840"/>
    </source>
</evidence>
<keyword evidence="5 13" id="KW-0444">Lipid biosynthesis</keyword>
<dbReference type="KEGG" id="buy:D8S85_17895"/>
<comment type="similarity">
    <text evidence="13">Belongs to the LpxK family.</text>
</comment>
<evidence type="ECO:0000313" key="15">
    <source>
        <dbReference type="Proteomes" id="UP000270673"/>
    </source>
</evidence>
<organism evidence="14 15">
    <name type="scientific">Butyricimonas faecalis</name>
    <dbReference type="NCBI Taxonomy" id="2093856"/>
    <lineage>
        <taxon>Bacteria</taxon>
        <taxon>Pseudomonadati</taxon>
        <taxon>Bacteroidota</taxon>
        <taxon>Bacteroidia</taxon>
        <taxon>Bacteroidales</taxon>
        <taxon>Odoribacteraceae</taxon>
        <taxon>Butyricimonas</taxon>
    </lineage>
</organism>
<keyword evidence="11 13" id="KW-0443">Lipid metabolism</keyword>
<keyword evidence="15" id="KW-1185">Reference proteome</keyword>
<evidence type="ECO:0000313" key="14">
    <source>
        <dbReference type="EMBL" id="AZS31242.1"/>
    </source>
</evidence>
<gene>
    <name evidence="13 14" type="primary">lpxK</name>
    <name evidence="14" type="ORF">D8S85_17895</name>
</gene>
<evidence type="ECO:0000256" key="2">
    <source>
        <dbReference type="ARBA" id="ARBA00004870"/>
    </source>
</evidence>
<comment type="function">
    <text evidence="1 13">Transfers the gamma-phosphate of ATP to the 4'-position of a tetraacyldisaccharide 1-phosphate intermediate (termed DS-1-P) to form tetraacyldisaccharide 1,4'-bis-phosphate (lipid IVA).</text>
</comment>
<reference evidence="14 15" key="1">
    <citation type="submission" date="2018-10" db="EMBL/GenBank/DDBJ databases">
        <title>Butyricimonas faecalis sp. nov., isolated from human faeces and emended description of the genus Butyricimonas.</title>
        <authorList>
            <person name="Le Roy T."/>
            <person name="Van der Smissen P."/>
            <person name="Paquot A."/>
            <person name="Delzenne N."/>
            <person name="Muccioli G."/>
            <person name="Collet J.-F."/>
            <person name="Cani P.D."/>
        </authorList>
    </citation>
    <scope>NUCLEOTIDE SEQUENCE [LARGE SCALE GENOMIC DNA]</scope>
    <source>
        <strain evidence="14 15">H184</strain>
    </source>
</reference>
<dbReference type="Proteomes" id="UP000270673">
    <property type="component" value="Chromosome"/>
</dbReference>
<dbReference type="OrthoDB" id="9766423at2"/>
<dbReference type="GO" id="GO:0005886">
    <property type="term" value="C:plasma membrane"/>
    <property type="evidence" value="ECO:0007669"/>
    <property type="project" value="TreeGrafter"/>
</dbReference>
<dbReference type="InterPro" id="IPR027417">
    <property type="entry name" value="P-loop_NTPase"/>
</dbReference>
<accession>A0A3S9VXI2</accession>
<evidence type="ECO:0000256" key="8">
    <source>
        <dbReference type="ARBA" id="ARBA00022741"/>
    </source>
</evidence>
<name>A0A3S9VXI2_9BACT</name>
<evidence type="ECO:0000256" key="3">
    <source>
        <dbReference type="ARBA" id="ARBA00012071"/>
    </source>
</evidence>
<evidence type="ECO:0000256" key="12">
    <source>
        <dbReference type="ARBA" id="ARBA00029757"/>
    </source>
</evidence>
<dbReference type="EMBL" id="CP032819">
    <property type="protein sequence ID" value="AZS31242.1"/>
    <property type="molecule type" value="Genomic_DNA"/>
</dbReference>
<keyword evidence="9 13" id="KW-0418">Kinase</keyword>
<dbReference type="SUPFAM" id="SSF52540">
    <property type="entry name" value="P-loop containing nucleoside triphosphate hydrolases"/>
    <property type="match status" value="1"/>
</dbReference>
<evidence type="ECO:0000256" key="11">
    <source>
        <dbReference type="ARBA" id="ARBA00023098"/>
    </source>
</evidence>
<dbReference type="GO" id="GO:0009244">
    <property type="term" value="P:lipopolysaccharide core region biosynthetic process"/>
    <property type="evidence" value="ECO:0007669"/>
    <property type="project" value="TreeGrafter"/>
</dbReference>
<evidence type="ECO:0000256" key="13">
    <source>
        <dbReference type="HAMAP-Rule" id="MF_00409"/>
    </source>
</evidence>
<comment type="pathway">
    <text evidence="2 13">Glycolipid biosynthesis; lipid IV(A) biosynthesis; lipid IV(A) from (3R)-3-hydroxytetradecanoyl-[acyl-carrier-protein] and UDP-N-acetyl-alpha-D-glucosamine: step 6/6.</text>
</comment>
<evidence type="ECO:0000256" key="7">
    <source>
        <dbReference type="ARBA" id="ARBA00022679"/>
    </source>
</evidence>
<evidence type="ECO:0000256" key="5">
    <source>
        <dbReference type="ARBA" id="ARBA00022516"/>
    </source>
</evidence>
<dbReference type="InterPro" id="IPR003758">
    <property type="entry name" value="LpxK"/>
</dbReference>
<dbReference type="RefSeq" id="WP_106481651.1">
    <property type="nucleotide sequence ID" value="NZ_CP032819.1"/>
</dbReference>
<dbReference type="Pfam" id="PF02606">
    <property type="entry name" value="LpxK"/>
    <property type="match status" value="1"/>
</dbReference>
<dbReference type="GO" id="GO:0009029">
    <property type="term" value="F:lipid-A 4'-kinase activity"/>
    <property type="evidence" value="ECO:0007669"/>
    <property type="project" value="UniProtKB-UniRule"/>
</dbReference>
<keyword evidence="6 13" id="KW-0441">Lipid A biosynthesis</keyword>
<dbReference type="EC" id="2.7.1.130" evidence="3 13"/>
<evidence type="ECO:0000256" key="1">
    <source>
        <dbReference type="ARBA" id="ARBA00002274"/>
    </source>
</evidence>
<dbReference type="NCBIfam" id="TIGR00682">
    <property type="entry name" value="lpxK"/>
    <property type="match status" value="1"/>
</dbReference>
<evidence type="ECO:0000256" key="9">
    <source>
        <dbReference type="ARBA" id="ARBA00022777"/>
    </source>
</evidence>
<keyword evidence="10 13" id="KW-0067">ATP-binding</keyword>
<keyword evidence="7 13" id="KW-0808">Transferase</keyword>
<comment type="catalytic activity">
    <reaction evidence="13">
        <text>a lipid A disaccharide + ATP = a lipid IVA + ADP + H(+)</text>
        <dbReference type="Rhea" id="RHEA:67840"/>
        <dbReference type="ChEBI" id="CHEBI:15378"/>
        <dbReference type="ChEBI" id="CHEBI:30616"/>
        <dbReference type="ChEBI" id="CHEBI:176343"/>
        <dbReference type="ChEBI" id="CHEBI:176425"/>
        <dbReference type="ChEBI" id="CHEBI:456216"/>
        <dbReference type="EC" id="2.7.1.130"/>
    </reaction>
</comment>
<evidence type="ECO:0000256" key="6">
    <source>
        <dbReference type="ARBA" id="ARBA00022556"/>
    </source>
</evidence>
<sequence length="350" mass="40291">MVLKNLILWPLSVLYGIGVSIRNRLFNLGILKIHEFDIPIICVGNITVGGTGKTPHTESLINELKNDYRVACLSRGYKRKTSGFVLATETSTANDIGDEPMQIKNKFPEIIVAVDADRVRGIKKLMQLPEKPEVIILDDGFQHRYVKADINIMLIDYNRPIYEDHLLPLGRLRESIHAKERANYIIVTKCPTNISPIEKRIILKHLNLKAYQQLLFSSMKYGEIRSLDGNSHQTITPKTAILCVTGIAQPAPYLEHLKQMTNQIDHIAFPDHHNYSDTDIKRILQEYEKISTPDKCIFTTEKDAVRLTLCDIPEEIRQQIFYIPIEPEFLTPRDQLIKNIYDYVRQDTRK</sequence>
<proteinExistence type="inferred from homology"/>
<evidence type="ECO:0000256" key="4">
    <source>
        <dbReference type="ARBA" id="ARBA00016436"/>
    </source>
</evidence>
<dbReference type="GO" id="GO:0009245">
    <property type="term" value="P:lipid A biosynthetic process"/>
    <property type="evidence" value="ECO:0007669"/>
    <property type="project" value="UniProtKB-UniRule"/>
</dbReference>